<evidence type="ECO:0000259" key="2">
    <source>
        <dbReference type="Pfam" id="PF06580"/>
    </source>
</evidence>
<reference evidence="3 4" key="1">
    <citation type="submission" date="2019-01" db="EMBL/GenBank/DDBJ databases">
        <authorList>
            <person name="Chen W.-M."/>
        </authorList>
    </citation>
    <scope>NUCLEOTIDE SEQUENCE [LARGE SCALE GENOMIC DNA]</scope>
    <source>
        <strain evidence="3 4">TER-1</strain>
    </source>
</reference>
<dbReference type="GO" id="GO:0016020">
    <property type="term" value="C:membrane"/>
    <property type="evidence" value="ECO:0007669"/>
    <property type="project" value="InterPro"/>
</dbReference>
<feature type="transmembrane region" description="Helical" evidence="1">
    <location>
        <begin position="120"/>
        <end position="141"/>
    </location>
</feature>
<comment type="caution">
    <text evidence="3">The sequence shown here is derived from an EMBL/GenBank/DDBJ whole genome shotgun (WGS) entry which is preliminary data.</text>
</comment>
<organism evidence="3 4">
    <name type="scientific">Methylobacterium oryzihabitans</name>
    <dbReference type="NCBI Taxonomy" id="2499852"/>
    <lineage>
        <taxon>Bacteria</taxon>
        <taxon>Pseudomonadati</taxon>
        <taxon>Pseudomonadota</taxon>
        <taxon>Alphaproteobacteria</taxon>
        <taxon>Hyphomicrobiales</taxon>
        <taxon>Methylobacteriaceae</taxon>
        <taxon>Methylobacterium</taxon>
    </lineage>
</organism>
<evidence type="ECO:0000256" key="1">
    <source>
        <dbReference type="SAM" id="Phobius"/>
    </source>
</evidence>
<feature type="domain" description="Signal transduction histidine kinase internal region" evidence="2">
    <location>
        <begin position="165"/>
        <end position="240"/>
    </location>
</feature>
<dbReference type="InterPro" id="IPR010559">
    <property type="entry name" value="Sig_transdc_His_kin_internal"/>
</dbReference>
<evidence type="ECO:0000313" key="3">
    <source>
        <dbReference type="EMBL" id="RVU16907.1"/>
    </source>
</evidence>
<dbReference type="Gene3D" id="3.30.565.10">
    <property type="entry name" value="Histidine kinase-like ATPase, C-terminal domain"/>
    <property type="match status" value="1"/>
</dbReference>
<dbReference type="Pfam" id="PF06580">
    <property type="entry name" value="His_kinase"/>
    <property type="match status" value="1"/>
</dbReference>
<dbReference type="InterPro" id="IPR050640">
    <property type="entry name" value="Bact_2-comp_sensor_kinase"/>
</dbReference>
<sequence length="363" mass="40061">MAVERERVRFPDFWQADLVGLALLLSVSIVLRLPLYGDAGAAVTIAVAADPAALMAAVVLRRRLTRPSAALRGGLPRDLVVASRLVLRCVVAAVLLAAWVRLVCLWGGWSTQHGAAWQPWLTSIGFYAIVLLIWTLAYLWWHARELAQAAQRRAAQAETEALRLELTHLRQQLDPHFLFNALNGIAAEIPAHPEAATAMVCELADYLRYSLEQRDRAVTPLRREIEAVDCYMAIQKARFGPGLRYVVEADEAARSMLTPSFLLQPLVENAIKHGLAEGREPRKVHIAARSGPDGLALSVSNPGRLDPHWRTKGCPGVGLAVLRRRLELLYPHGHRFDLRQVRGDVVAELNLPELNLPGSPCSA</sequence>
<keyword evidence="1" id="KW-0812">Transmembrane</keyword>
<dbReference type="RefSeq" id="WP_127730754.1">
    <property type="nucleotide sequence ID" value="NZ_SACP01000014.1"/>
</dbReference>
<feature type="transmembrane region" description="Helical" evidence="1">
    <location>
        <begin position="39"/>
        <end position="60"/>
    </location>
</feature>
<proteinExistence type="predicted"/>
<dbReference type="AlphaFoldDB" id="A0A3S2YQX7"/>
<dbReference type="SUPFAM" id="SSF55874">
    <property type="entry name" value="ATPase domain of HSP90 chaperone/DNA topoisomerase II/histidine kinase"/>
    <property type="match status" value="1"/>
</dbReference>
<dbReference type="PANTHER" id="PTHR34220">
    <property type="entry name" value="SENSOR HISTIDINE KINASE YPDA"/>
    <property type="match status" value="1"/>
</dbReference>
<dbReference type="GO" id="GO:0000155">
    <property type="term" value="F:phosphorelay sensor kinase activity"/>
    <property type="evidence" value="ECO:0007669"/>
    <property type="project" value="InterPro"/>
</dbReference>
<name>A0A3S2YQX7_9HYPH</name>
<accession>A0A3S2YQX7</accession>
<feature type="transmembrane region" description="Helical" evidence="1">
    <location>
        <begin position="12"/>
        <end position="33"/>
    </location>
</feature>
<dbReference type="PANTHER" id="PTHR34220:SF7">
    <property type="entry name" value="SENSOR HISTIDINE KINASE YPDA"/>
    <property type="match status" value="1"/>
</dbReference>
<dbReference type="OrthoDB" id="2514702at2"/>
<keyword evidence="4" id="KW-1185">Reference proteome</keyword>
<dbReference type="EMBL" id="SACP01000014">
    <property type="protein sequence ID" value="RVU16907.1"/>
    <property type="molecule type" value="Genomic_DNA"/>
</dbReference>
<protein>
    <recommendedName>
        <fullName evidence="2">Signal transduction histidine kinase internal region domain-containing protein</fullName>
    </recommendedName>
</protein>
<keyword evidence="1" id="KW-0472">Membrane</keyword>
<dbReference type="InterPro" id="IPR036890">
    <property type="entry name" value="HATPase_C_sf"/>
</dbReference>
<feature type="transmembrane region" description="Helical" evidence="1">
    <location>
        <begin position="81"/>
        <end position="100"/>
    </location>
</feature>
<keyword evidence="1" id="KW-1133">Transmembrane helix</keyword>
<gene>
    <name evidence="3" type="ORF">EOE48_15725</name>
</gene>
<dbReference type="Proteomes" id="UP000286997">
    <property type="component" value="Unassembled WGS sequence"/>
</dbReference>
<evidence type="ECO:0000313" key="4">
    <source>
        <dbReference type="Proteomes" id="UP000286997"/>
    </source>
</evidence>